<name>A0A090W9G2_9FLAO</name>
<dbReference type="AlphaFoldDB" id="A0A090W9G2"/>
<gene>
    <name evidence="1" type="ORF">JCM19302_2226</name>
</gene>
<organism evidence="1 2">
    <name type="scientific">Jejuia pallidilutea</name>
    <dbReference type="NCBI Taxonomy" id="504487"/>
    <lineage>
        <taxon>Bacteria</taxon>
        <taxon>Pseudomonadati</taxon>
        <taxon>Bacteroidota</taxon>
        <taxon>Flavobacteriia</taxon>
        <taxon>Flavobacteriales</taxon>
        <taxon>Flavobacteriaceae</taxon>
        <taxon>Jejuia</taxon>
    </lineage>
</organism>
<reference evidence="1 2" key="1">
    <citation type="journal article" date="2014" name="Genome Announc.">
        <title>Draft Genome Sequence of Marine Flavobacterium Jejuia pallidilutea Strain 11shimoA1 and Pigmentation Mutants.</title>
        <authorList>
            <person name="Takatani N."/>
            <person name="Nakanishi M."/>
            <person name="Meirelles P."/>
            <person name="Mino S."/>
            <person name="Suda W."/>
            <person name="Oshima K."/>
            <person name="Hattori M."/>
            <person name="Ohkuma M."/>
            <person name="Hosokawa M."/>
            <person name="Miyashita K."/>
            <person name="Thompson F.L."/>
            <person name="Niwa A."/>
            <person name="Sawabe T."/>
            <person name="Sawabe T."/>
        </authorList>
    </citation>
    <scope>NUCLEOTIDE SEQUENCE [LARGE SCALE GENOMIC DNA]</scope>
    <source>
        <strain evidence="2">JCM19302</strain>
    </source>
</reference>
<dbReference type="InterPro" id="IPR027417">
    <property type="entry name" value="P-loop_NTPase"/>
</dbReference>
<comment type="caution">
    <text evidence="1">The sequence shown here is derived from an EMBL/GenBank/DDBJ whole genome shotgun (WGS) entry which is preliminary data.</text>
</comment>
<evidence type="ECO:0000313" key="2">
    <source>
        <dbReference type="Proteomes" id="UP000029646"/>
    </source>
</evidence>
<protein>
    <submittedName>
        <fullName evidence="1">Excinuclease ABC subunit B</fullName>
    </submittedName>
</protein>
<dbReference type="EMBL" id="BBNS01000019">
    <property type="protein sequence ID" value="GAL72099.1"/>
    <property type="molecule type" value="Genomic_DNA"/>
</dbReference>
<evidence type="ECO:0000313" key="1">
    <source>
        <dbReference type="EMBL" id="GAL72099.1"/>
    </source>
</evidence>
<dbReference type="Gene3D" id="3.40.50.300">
    <property type="entry name" value="P-loop containing nucleotide triphosphate hydrolases"/>
    <property type="match status" value="1"/>
</dbReference>
<proteinExistence type="predicted"/>
<dbReference type="RefSeq" id="WP_262489560.1">
    <property type="nucleotide sequence ID" value="NZ_BBNS01000019.1"/>
</dbReference>
<dbReference type="Proteomes" id="UP000029646">
    <property type="component" value="Unassembled WGS sequence"/>
</dbReference>
<accession>A0A090W9G2</accession>
<sequence length="42" mass="4826">MKFKIESEFSPTGDQPQAIQQLTDGITGGEKHQNAFRGNWFW</sequence>